<dbReference type="Pfam" id="PF25221">
    <property type="entry name" value="5TMH_Lnb"/>
    <property type="match status" value="1"/>
</dbReference>
<dbReference type="OrthoDB" id="319167at2"/>
<keyword evidence="2" id="KW-0732">Signal</keyword>
<accession>A0A327RLG5</accession>
<feature type="transmembrane region" description="Helical" evidence="1">
    <location>
        <begin position="309"/>
        <end position="329"/>
    </location>
</feature>
<dbReference type="InterPro" id="IPR057436">
    <property type="entry name" value="5TMH_Lnb"/>
</dbReference>
<dbReference type="Pfam" id="PF13387">
    <property type="entry name" value="Lnb_N"/>
    <property type="match status" value="1"/>
</dbReference>
<evidence type="ECO:0000259" key="3">
    <source>
        <dbReference type="Pfam" id="PF13387"/>
    </source>
</evidence>
<dbReference type="InterPro" id="IPR025178">
    <property type="entry name" value="Lnb_N"/>
</dbReference>
<sequence length="388" mass="44995">MTLVLRFFFLLVVSTSFSQTLPLSDDATVSVITIGPGENLNDAFGHNAIHIKSRFLDITYDFGRYNFEDPNFYLNFAQGKLKYLQGKSNYNQFISFYITENRTIKEQILNLTTTQKQDLYNYLEANYKQDEGAYLYDFFYDNCATRIRDVTETTLNGNLKYNLPNNYKKQTFRELIDSHVHWNTWGSFGIDLALGSIIDRQASAREQLFLPEKIHLFFEHATLKNSGEKLVTKSKTIYTNKEKSENTLFLFSPLVVLTIIAVIIVFITFKDYKSQLRTKWLDVVVFITTGIIGVLVFLLWFATDHTSTAYNYNLLWAFPLSLLCVLQLVKTTPKKWCIGYIKFLMLMLCLMTLHWTIGVQRFAPALIPVLIALAIRYVFLLKHFKTTA</sequence>
<comment type="caution">
    <text evidence="5">The sequence shown here is derived from an EMBL/GenBank/DDBJ whole genome shotgun (WGS) entry which is preliminary data.</text>
</comment>
<evidence type="ECO:0000313" key="6">
    <source>
        <dbReference type="Proteomes" id="UP000248703"/>
    </source>
</evidence>
<dbReference type="RefSeq" id="WP_111659123.1">
    <property type="nucleotide sequence ID" value="NZ_QLLO01000002.1"/>
</dbReference>
<name>A0A327RLG5_9FLAO</name>
<feature type="signal peptide" evidence="2">
    <location>
        <begin position="1"/>
        <end position="18"/>
    </location>
</feature>
<feature type="transmembrane region" description="Helical" evidence="1">
    <location>
        <begin position="281"/>
        <end position="303"/>
    </location>
</feature>
<protein>
    <submittedName>
        <fullName evidence="5">Uncharacterized protein DUF4105</fullName>
    </submittedName>
</protein>
<feature type="transmembrane region" description="Helical" evidence="1">
    <location>
        <begin position="248"/>
        <end position="269"/>
    </location>
</feature>
<dbReference type="EMBL" id="QLLO01000002">
    <property type="protein sequence ID" value="RAJ17008.1"/>
    <property type="molecule type" value="Genomic_DNA"/>
</dbReference>
<keyword evidence="6" id="KW-1185">Reference proteome</keyword>
<organism evidence="5 6">
    <name type="scientific">Olleya aquimaris</name>
    <dbReference type="NCBI Taxonomy" id="639310"/>
    <lineage>
        <taxon>Bacteria</taxon>
        <taxon>Pseudomonadati</taxon>
        <taxon>Bacteroidota</taxon>
        <taxon>Flavobacteriia</taxon>
        <taxon>Flavobacteriales</taxon>
        <taxon>Flavobacteriaceae</taxon>
    </lineage>
</organism>
<evidence type="ECO:0000259" key="4">
    <source>
        <dbReference type="Pfam" id="PF25221"/>
    </source>
</evidence>
<keyword evidence="1" id="KW-0472">Membrane</keyword>
<evidence type="ECO:0000313" key="5">
    <source>
        <dbReference type="EMBL" id="RAJ17008.1"/>
    </source>
</evidence>
<reference evidence="5 6" key="1">
    <citation type="submission" date="2018-06" db="EMBL/GenBank/DDBJ databases">
        <title>Genomic Encyclopedia of Archaeal and Bacterial Type Strains, Phase II (KMG-II): from individual species to whole genera.</title>
        <authorList>
            <person name="Goeker M."/>
        </authorList>
    </citation>
    <scope>NUCLEOTIDE SEQUENCE [LARGE SCALE GENOMIC DNA]</scope>
    <source>
        <strain evidence="5 6">DSM 24464</strain>
    </source>
</reference>
<dbReference type="AlphaFoldDB" id="A0A327RLG5"/>
<proteinExistence type="predicted"/>
<gene>
    <name evidence="5" type="ORF">LY08_00786</name>
</gene>
<evidence type="ECO:0000256" key="1">
    <source>
        <dbReference type="SAM" id="Phobius"/>
    </source>
</evidence>
<feature type="transmembrane region" description="Helical" evidence="1">
    <location>
        <begin position="336"/>
        <end position="356"/>
    </location>
</feature>
<feature type="domain" description="Lnb N-terminal periplasmic" evidence="3">
    <location>
        <begin position="26"/>
        <end position="164"/>
    </location>
</feature>
<feature type="chain" id="PRO_5016352495" evidence="2">
    <location>
        <begin position="19"/>
        <end position="388"/>
    </location>
</feature>
<feature type="transmembrane region" description="Helical" evidence="1">
    <location>
        <begin position="362"/>
        <end position="381"/>
    </location>
</feature>
<feature type="domain" description="Lnb-like transmembrane" evidence="4">
    <location>
        <begin position="248"/>
        <end position="382"/>
    </location>
</feature>
<dbReference type="Proteomes" id="UP000248703">
    <property type="component" value="Unassembled WGS sequence"/>
</dbReference>
<evidence type="ECO:0000256" key="2">
    <source>
        <dbReference type="SAM" id="SignalP"/>
    </source>
</evidence>
<keyword evidence="1" id="KW-1133">Transmembrane helix</keyword>
<keyword evidence="1" id="KW-0812">Transmembrane</keyword>